<evidence type="ECO:0000313" key="2">
    <source>
        <dbReference type="EMBL" id="SVB08791.1"/>
    </source>
</evidence>
<accession>A0A382B5K0</accession>
<feature type="non-terminal residue" evidence="2">
    <location>
        <position position="1"/>
    </location>
</feature>
<dbReference type="NCBIfam" id="TIGR04183">
    <property type="entry name" value="Por_Secre_tail"/>
    <property type="match status" value="1"/>
</dbReference>
<sequence>NFEFEKVSTGNDGPSAANITTANANSSDWEGTFINVSGSITAIDSISDDGAKLTVDDGSGPTFVMIWNTTGLKGFDYSVGEGMSFSGVGSKYYDDYQLLVAYAEDVSTLGVGFNNSTVPKEFALYPAYPNPFNPKTTIPFTTDIAGVVAVDIYDINGHKIDELTHEFFVPGSYSVAWNASSLASGVYFVRLRNNTKHAIQKVMLLK</sequence>
<dbReference type="Gene3D" id="2.60.40.4070">
    <property type="match status" value="1"/>
</dbReference>
<protein>
    <recommendedName>
        <fullName evidence="1">Secretion system C-terminal sorting domain-containing protein</fullName>
    </recommendedName>
</protein>
<reference evidence="2" key="1">
    <citation type="submission" date="2018-05" db="EMBL/GenBank/DDBJ databases">
        <authorList>
            <person name="Lanie J.A."/>
            <person name="Ng W.-L."/>
            <person name="Kazmierczak K.M."/>
            <person name="Andrzejewski T.M."/>
            <person name="Davidsen T.M."/>
            <person name="Wayne K.J."/>
            <person name="Tettelin H."/>
            <person name="Glass J.I."/>
            <person name="Rusch D."/>
            <person name="Podicherti R."/>
            <person name="Tsui H.-C.T."/>
            <person name="Winkler M.E."/>
        </authorList>
    </citation>
    <scope>NUCLEOTIDE SEQUENCE</scope>
</reference>
<dbReference type="InterPro" id="IPR026444">
    <property type="entry name" value="Secre_tail"/>
</dbReference>
<organism evidence="2">
    <name type="scientific">marine metagenome</name>
    <dbReference type="NCBI Taxonomy" id="408172"/>
    <lineage>
        <taxon>unclassified sequences</taxon>
        <taxon>metagenomes</taxon>
        <taxon>ecological metagenomes</taxon>
    </lineage>
</organism>
<evidence type="ECO:0000259" key="1">
    <source>
        <dbReference type="Pfam" id="PF18962"/>
    </source>
</evidence>
<dbReference type="Pfam" id="PF18962">
    <property type="entry name" value="Por_Secre_tail"/>
    <property type="match status" value="1"/>
</dbReference>
<dbReference type="AlphaFoldDB" id="A0A382B5K0"/>
<name>A0A382B5K0_9ZZZZ</name>
<dbReference type="EMBL" id="UINC01028211">
    <property type="protein sequence ID" value="SVB08791.1"/>
    <property type="molecule type" value="Genomic_DNA"/>
</dbReference>
<gene>
    <name evidence="2" type="ORF">METZ01_LOCUS161645</name>
</gene>
<proteinExistence type="predicted"/>
<feature type="domain" description="Secretion system C-terminal sorting" evidence="1">
    <location>
        <begin position="128"/>
        <end position="203"/>
    </location>
</feature>